<accession>F2KPZ1</accession>
<sequence length="545" mass="59957">MRLIPVLVLILALLMAACAEKPEPVGKAETVKPTVKPIERETLYEKAEERTLSTATTSLFAASGNCEFCHNGLVDRDGNDVSIVNDWSQTMMSNSARDALWQAKVSSEVSRNPHLREVIEEKCAACHMPMAKVQAKVDGKTIAVLDGFLKDGELHEIAMDGVSCTLCHQIQDVNFGKEESFSGGYVIDTETPKPDRTIFGPFKEPAMALMMKNHVGYTPEFGSHVEESELCAVCHTLYTPYLDSNGSVAGVFPEQTAYLELLHSSVNKSCQDCHMPKTDGVRISSRPMNPNMLPERSPFGKHHFAGGNVPMLQALGCYTGAERTMEQLRTAATLTIESAAKKGDEIEVIVKVENKAGHKFPTGFPSRRAWIHLKVVDKDGNVVFESGKPDSDGRISGCDSDEGKGYEQHYDVITRSDEVEVYESVMVDTEGQVTYTLLKGARYIKDNRLLPYGFDKTTASEDIAVHGKAAEDLNFVRGGDEVKYIVKTSGSGPYRVYAELLYQPASYPFIADLQKDDTEYVEKFLADFASVEKTIAVSSAEAVVE</sequence>
<protein>
    <submittedName>
        <fullName evidence="1">Uncharacterized protein</fullName>
    </submittedName>
</protein>
<proteinExistence type="predicted"/>
<dbReference type="EMBL" id="CP002588">
    <property type="protein sequence ID" value="AEA46498.1"/>
    <property type="molecule type" value="Genomic_DNA"/>
</dbReference>
<dbReference type="OrthoDB" id="146990at2157"/>
<evidence type="ECO:0000313" key="1">
    <source>
        <dbReference type="EMBL" id="AEA46498.1"/>
    </source>
</evidence>
<dbReference type="Proteomes" id="UP000008136">
    <property type="component" value="Chromosome"/>
</dbReference>
<dbReference type="SUPFAM" id="SSF48695">
    <property type="entry name" value="Multiheme cytochromes"/>
    <property type="match status" value="1"/>
</dbReference>
<name>F2KPZ1_ARCVS</name>
<dbReference type="STRING" id="693661.Arcve_0466"/>
<dbReference type="HOGENOM" id="CLU_029428_0_0_2"/>
<dbReference type="eggNOG" id="arCOG05009">
    <property type="taxonomic scope" value="Archaea"/>
</dbReference>
<keyword evidence="2" id="KW-1185">Reference proteome</keyword>
<organism evidence="1 2">
    <name type="scientific">Archaeoglobus veneficus (strain DSM 11195 / SNP6)</name>
    <dbReference type="NCBI Taxonomy" id="693661"/>
    <lineage>
        <taxon>Archaea</taxon>
        <taxon>Methanobacteriati</taxon>
        <taxon>Methanobacteriota</taxon>
        <taxon>Archaeoglobi</taxon>
        <taxon>Archaeoglobales</taxon>
        <taxon>Archaeoglobaceae</taxon>
        <taxon>Archaeoglobus</taxon>
    </lineage>
</organism>
<dbReference type="AlphaFoldDB" id="F2KPZ1"/>
<gene>
    <name evidence="1" type="ordered locus">Arcve_0466</name>
</gene>
<dbReference type="GeneID" id="10393561"/>
<dbReference type="PROSITE" id="PS51257">
    <property type="entry name" value="PROKAR_LIPOPROTEIN"/>
    <property type="match status" value="1"/>
</dbReference>
<evidence type="ECO:0000313" key="2">
    <source>
        <dbReference type="Proteomes" id="UP000008136"/>
    </source>
</evidence>
<dbReference type="InterPro" id="IPR036280">
    <property type="entry name" value="Multihaem_cyt_sf"/>
</dbReference>
<dbReference type="Gene3D" id="1.10.1130.10">
    <property type="entry name" value="Flavocytochrome C3, Chain A"/>
    <property type="match status" value="1"/>
</dbReference>
<reference evidence="1 2" key="1">
    <citation type="submission" date="2011-03" db="EMBL/GenBank/DDBJ databases">
        <title>The complete genome of Archaeoglobus veneficus SNP6.</title>
        <authorList>
            <consortium name="US DOE Joint Genome Institute (JGI-PGF)"/>
            <person name="Lucas S."/>
            <person name="Copeland A."/>
            <person name="Lapidus A."/>
            <person name="Bruce D."/>
            <person name="Goodwin L."/>
            <person name="Pitluck S."/>
            <person name="Kyrpides N."/>
            <person name="Mavromatis K."/>
            <person name="Pagani I."/>
            <person name="Ivanova N."/>
            <person name="Mikhailova N."/>
            <person name="Lu M."/>
            <person name="Detter J.C."/>
            <person name="Tapia R."/>
            <person name="Han C."/>
            <person name="Land M."/>
            <person name="Hauser L."/>
            <person name="Markowitz V."/>
            <person name="Cheng J.-F."/>
            <person name="Hugenholtz P."/>
            <person name="Woyke T."/>
            <person name="Wu D."/>
            <person name="Spring S."/>
            <person name="Brambilla E."/>
            <person name="Klenk H.-P."/>
            <person name="Eisen J.A."/>
        </authorList>
    </citation>
    <scope>NUCLEOTIDE SEQUENCE [LARGE SCALE GENOMIC DNA]</scope>
    <source>
        <strain evidence="2">SNP6</strain>
    </source>
</reference>
<dbReference type="KEGG" id="ave:Arcve_0466"/>
<dbReference type="RefSeq" id="WP_013683172.1">
    <property type="nucleotide sequence ID" value="NC_015320.1"/>
</dbReference>